<keyword evidence="4" id="KW-1185">Reference proteome</keyword>
<gene>
    <name evidence="3" type="ORF">THIAE_02405</name>
</gene>
<organism evidence="3 4">
    <name type="scientific">Thiomicrospira aerophila AL3</name>
    <dbReference type="NCBI Taxonomy" id="717772"/>
    <lineage>
        <taxon>Bacteria</taxon>
        <taxon>Pseudomonadati</taxon>
        <taxon>Pseudomonadota</taxon>
        <taxon>Gammaproteobacteria</taxon>
        <taxon>Thiotrichales</taxon>
        <taxon>Piscirickettsiaceae</taxon>
        <taxon>Thiomicrospira</taxon>
    </lineage>
</organism>
<dbReference type="STRING" id="717772.THIAE_02405"/>
<evidence type="ECO:0000256" key="1">
    <source>
        <dbReference type="ARBA" id="ARBA00008460"/>
    </source>
</evidence>
<comment type="similarity">
    <text evidence="1 2">Belongs to the UPF0250 family.</text>
</comment>
<dbReference type="Gene3D" id="3.30.70.260">
    <property type="match status" value="1"/>
</dbReference>
<dbReference type="InterPro" id="IPR007454">
    <property type="entry name" value="UPF0250_YbeD-like"/>
</dbReference>
<dbReference type="PANTHER" id="PTHR38036:SF1">
    <property type="entry name" value="UPF0250 PROTEIN YBED"/>
    <property type="match status" value="1"/>
</dbReference>
<dbReference type="PANTHER" id="PTHR38036">
    <property type="entry name" value="UPF0250 PROTEIN YBED"/>
    <property type="match status" value="1"/>
</dbReference>
<dbReference type="RefSeq" id="WP_006459902.1">
    <property type="nucleotide sequence ID" value="NZ_CP007030.1"/>
</dbReference>
<dbReference type="OrthoDB" id="9793424at2"/>
<evidence type="ECO:0000256" key="2">
    <source>
        <dbReference type="HAMAP-Rule" id="MF_00659"/>
    </source>
</evidence>
<dbReference type="InParanoid" id="W0DU40"/>
<dbReference type="KEGG" id="tao:THIAE_02405"/>
<accession>W0DU40</accession>
<reference evidence="3 4" key="1">
    <citation type="submission" date="2013-12" db="EMBL/GenBank/DDBJ databases">
        <authorList>
            <consortium name="DOE Joint Genome Institute"/>
            <person name="Kappler U."/>
            <person name="Huntemann M."/>
            <person name="Han J."/>
            <person name="Chen A."/>
            <person name="Kyrpides N."/>
            <person name="Mavromatis K."/>
            <person name="Markowitz V."/>
            <person name="Palaniappan K."/>
            <person name="Ivanova N."/>
            <person name="Schaumberg A."/>
            <person name="Pati A."/>
            <person name="Liolios K."/>
            <person name="Nordberg H.P."/>
            <person name="Cantor M.N."/>
            <person name="Hua S.X."/>
            <person name="Woyke T."/>
        </authorList>
    </citation>
    <scope>NUCLEOTIDE SEQUENCE [LARGE SCALE GENOMIC DNA]</scope>
    <source>
        <strain evidence="4">AL2</strain>
    </source>
</reference>
<dbReference type="GO" id="GO:0005829">
    <property type="term" value="C:cytosol"/>
    <property type="evidence" value="ECO:0007669"/>
    <property type="project" value="TreeGrafter"/>
</dbReference>
<dbReference type="FunCoup" id="W0DU40">
    <property type="interactions" value="151"/>
</dbReference>
<dbReference type="eggNOG" id="COG2921">
    <property type="taxonomic scope" value="Bacteria"/>
</dbReference>
<dbReference type="EMBL" id="CP007030">
    <property type="protein sequence ID" value="AHF00778.1"/>
    <property type="molecule type" value="Genomic_DNA"/>
</dbReference>
<dbReference type="HAMAP" id="MF_00659">
    <property type="entry name" value="UPF0250"/>
    <property type="match status" value="1"/>
</dbReference>
<name>W0DU40_9GAMM</name>
<evidence type="ECO:0000313" key="4">
    <source>
        <dbReference type="Proteomes" id="UP000005380"/>
    </source>
</evidence>
<proteinExistence type="inferred from homology"/>
<protein>
    <recommendedName>
        <fullName evidence="2">UPF0250 protein THIAE_02405</fullName>
    </recommendedName>
</protein>
<dbReference type="SUPFAM" id="SSF117991">
    <property type="entry name" value="YbeD/HP0495-like"/>
    <property type="match status" value="1"/>
</dbReference>
<dbReference type="Pfam" id="PF04359">
    <property type="entry name" value="DUF493"/>
    <property type="match status" value="1"/>
</dbReference>
<sequence length="100" mass="11451">MTDNKYPTHTTAPNQPDTLIEFPCHFELKAMGQHCDEFVELVYQTTQKHAPDVSRDAIRLQASKNGKYVSVKITIYATHIQQIHGIYGELNTHPDVLWTL</sequence>
<dbReference type="Proteomes" id="UP000005380">
    <property type="component" value="Chromosome"/>
</dbReference>
<evidence type="ECO:0000313" key="3">
    <source>
        <dbReference type="EMBL" id="AHF00778.1"/>
    </source>
</evidence>
<dbReference type="AlphaFoldDB" id="W0DU40"/>
<dbReference type="HOGENOM" id="CLU_161438_1_1_6"/>
<dbReference type="InterPro" id="IPR027471">
    <property type="entry name" value="YbeD-like_sf"/>
</dbReference>